<protein>
    <submittedName>
        <fullName evidence="1">Uncharacterized protein</fullName>
    </submittedName>
</protein>
<gene>
    <name evidence="1" type="ORF">BCF74_1512</name>
</gene>
<dbReference type="EMBL" id="PVTI01000051">
    <property type="protein sequence ID" value="PRY48355.1"/>
    <property type="molecule type" value="Genomic_DNA"/>
</dbReference>
<name>A0A2T0TRP7_9MICO</name>
<dbReference type="AlphaFoldDB" id="A0A2T0TRP7"/>
<dbReference type="Proteomes" id="UP000237822">
    <property type="component" value="Unassembled WGS sequence"/>
</dbReference>
<proteinExistence type="predicted"/>
<sequence>MASYDFSADLDTIRDAAAAIDGLQTAAEGRALEELTDLGPSGSSALDAALDSFGATWSTAIGDLTDENAAMADGLRLCARTYADADDEAVDRMTGVPK</sequence>
<keyword evidence="2" id="KW-1185">Reference proteome</keyword>
<evidence type="ECO:0000313" key="2">
    <source>
        <dbReference type="Proteomes" id="UP000237822"/>
    </source>
</evidence>
<dbReference type="RefSeq" id="WP_106299069.1">
    <property type="nucleotide sequence ID" value="NZ_PVTI01000051.1"/>
</dbReference>
<dbReference type="OrthoDB" id="4551929at2"/>
<reference evidence="1 2" key="1">
    <citation type="submission" date="2018-03" db="EMBL/GenBank/DDBJ databases">
        <title>Genomic Encyclopedia of Archaeal and Bacterial Type Strains, Phase II (KMG-II): from individual species to whole genera.</title>
        <authorList>
            <person name="Goeker M."/>
        </authorList>
    </citation>
    <scope>NUCLEOTIDE SEQUENCE [LARGE SCALE GENOMIC DNA]</scope>
    <source>
        <strain evidence="1 2">ATCC BAA-1496</strain>
    </source>
</reference>
<organism evidence="1 2">
    <name type="scientific">Knoellia remsis</name>
    <dbReference type="NCBI Taxonomy" id="407159"/>
    <lineage>
        <taxon>Bacteria</taxon>
        <taxon>Bacillati</taxon>
        <taxon>Actinomycetota</taxon>
        <taxon>Actinomycetes</taxon>
        <taxon>Micrococcales</taxon>
        <taxon>Intrasporangiaceae</taxon>
        <taxon>Knoellia</taxon>
    </lineage>
</organism>
<evidence type="ECO:0000313" key="1">
    <source>
        <dbReference type="EMBL" id="PRY48355.1"/>
    </source>
</evidence>
<comment type="caution">
    <text evidence="1">The sequence shown here is derived from an EMBL/GenBank/DDBJ whole genome shotgun (WGS) entry which is preliminary data.</text>
</comment>
<accession>A0A2T0TRP7</accession>